<dbReference type="InterPro" id="IPR039665">
    <property type="entry name" value="PH_APBB1IP"/>
</dbReference>
<dbReference type="SMART" id="SM00252">
    <property type="entry name" value="SH2"/>
    <property type="match status" value="1"/>
</dbReference>
<dbReference type="PRINTS" id="PR00401">
    <property type="entry name" value="SH2DOMAIN"/>
</dbReference>
<evidence type="ECO:0000313" key="12">
    <source>
        <dbReference type="Proteomes" id="UP001108240"/>
    </source>
</evidence>
<dbReference type="Gene3D" id="3.30.505.10">
    <property type="entry name" value="SH2 domain"/>
    <property type="match status" value="1"/>
</dbReference>
<dbReference type="InterPro" id="IPR000980">
    <property type="entry name" value="SH2"/>
</dbReference>
<dbReference type="GO" id="GO:0005737">
    <property type="term" value="C:cytoplasm"/>
    <property type="evidence" value="ECO:0007669"/>
    <property type="project" value="UniProtKB-SubCell"/>
</dbReference>
<dbReference type="Ensembl" id="ENSCCRT00000139697.1">
    <property type="protein sequence ID" value="ENSCCRP00000136248.1"/>
    <property type="gene ID" value="ENSCCRG00000061927.1"/>
</dbReference>
<reference evidence="11" key="1">
    <citation type="submission" date="2025-08" db="UniProtKB">
        <authorList>
            <consortium name="Ensembl"/>
        </authorList>
    </citation>
    <scope>IDENTIFICATION</scope>
</reference>
<dbReference type="CDD" id="cd10415">
    <property type="entry name" value="SH2_Grb10"/>
    <property type="match status" value="1"/>
</dbReference>
<dbReference type="SUPFAM" id="SSF55550">
    <property type="entry name" value="SH2 domain"/>
    <property type="match status" value="1"/>
</dbReference>
<dbReference type="FunFam" id="2.30.29.30:FF:000062">
    <property type="entry name" value="growth factor receptor-bound protein 10 isoform X1"/>
    <property type="match status" value="1"/>
</dbReference>
<dbReference type="FunFam" id="3.30.505.10:FF:000015">
    <property type="entry name" value="Growth factor receptor-bound protein 10 isoform X1"/>
    <property type="match status" value="1"/>
</dbReference>
<evidence type="ECO:0000259" key="9">
    <source>
        <dbReference type="PROSITE" id="PS50003"/>
    </source>
</evidence>
<proteinExistence type="inferred from homology"/>
<evidence type="ECO:0000259" key="8">
    <source>
        <dbReference type="PROSITE" id="PS50001"/>
    </source>
</evidence>
<feature type="domain" description="Ras-associating" evidence="10">
    <location>
        <begin position="178"/>
        <end position="262"/>
    </location>
</feature>
<name>A0A9J7ZXG2_CYPCA</name>
<dbReference type="InterPro" id="IPR029071">
    <property type="entry name" value="Ubiquitin-like_domsf"/>
</dbReference>
<feature type="domain" description="SH2" evidence="8">
    <location>
        <begin position="507"/>
        <end position="603"/>
    </location>
</feature>
<feature type="domain" description="PH" evidence="9">
    <location>
        <begin position="304"/>
        <end position="413"/>
    </location>
</feature>
<keyword evidence="12" id="KW-1185">Reference proteome</keyword>
<dbReference type="Gene3D" id="3.10.20.90">
    <property type="entry name" value="Phosphatidylinositol 3-kinase Catalytic Subunit, Chain A, domain 1"/>
    <property type="match status" value="1"/>
</dbReference>
<comment type="similarity">
    <text evidence="2">Belongs to the GRB7/10/14 family.</text>
</comment>
<evidence type="ECO:0000256" key="3">
    <source>
        <dbReference type="ARBA" id="ARBA00022490"/>
    </source>
</evidence>
<evidence type="ECO:0000256" key="4">
    <source>
        <dbReference type="ARBA" id="ARBA00022553"/>
    </source>
</evidence>
<dbReference type="InterPro" id="IPR035037">
    <property type="entry name" value="Grb10_SH2"/>
</dbReference>
<dbReference type="GO" id="GO:0005158">
    <property type="term" value="F:insulin receptor binding"/>
    <property type="evidence" value="ECO:0007669"/>
    <property type="project" value="TreeGrafter"/>
</dbReference>
<dbReference type="Proteomes" id="UP001108240">
    <property type="component" value="Unplaced"/>
</dbReference>
<evidence type="ECO:0000259" key="10">
    <source>
        <dbReference type="PROSITE" id="PS50200"/>
    </source>
</evidence>
<feature type="region of interest" description="Disordered" evidence="7">
    <location>
        <begin position="95"/>
        <end position="119"/>
    </location>
</feature>
<protein>
    <submittedName>
        <fullName evidence="11">Growth factor receptor-bound protein 10b</fullName>
    </submittedName>
</protein>
<sequence length="608" mass="68854">MRGLTANLKVLGTYPKDIDELIIFRRGSMTSGSTSFSSLDGIGSNIHVVGFDDLTSLYSSSCPIDDVDLEALVNDMNSSFESLYTSCSVQTESTSLLHNGQPPRPAAYHTHAQPTSQHQRLCRSQPMHILAVRRLQEEDQQYRTSSLPAIPNPFPELCSPASSPTLSSGSFPQCQPSGKYIIKIFSEDGMGKVVEIPADMTARDLCQFLVYKNHCVDNNSWALVEHHPALGLERCLEDHELVVQVQASMTSESKFLFRKNYAKYEFFKNPLNFFPEQMVALCQETSGTIPPSQLLQNFLNSSSCPEIQGYLYVKEMGRKSWKKLYVFLRRSGLYFSTKGTSKEPRHLQLLADLEDSNVFTVITGRKLHNAPTDFEFCIKPNKVRNEVKELRMLCAEDEQSRTCWMTAFRLFKYGILLYQNYKIPQQRKTLLSHFSAPVRSVSENSLVAMDFSGRIGRVIDNPVEAQSAAMEEGHAWRKRSQRMNILGSPSPLHASSLSGVIHRTQLWFHGRLSREESHKMINQQGRVDGMFLLRDSQSNPKAFVLTLCHHQKIKHFQILLCEEDGQMFLSLDDGATKFTDLIQLVEFYVLNRGVLPCKLKHPCTTVAL</sequence>
<dbReference type="OMA" id="WKKLYVY"/>
<dbReference type="FunFam" id="3.10.20.90:FF:000056">
    <property type="entry name" value="growth factor receptor-bound protein 10 isoform X1"/>
    <property type="match status" value="1"/>
</dbReference>
<dbReference type="PROSITE" id="PS50001">
    <property type="entry name" value="SH2"/>
    <property type="match status" value="1"/>
</dbReference>
<comment type="subcellular location">
    <subcellularLocation>
        <location evidence="1">Cytoplasm</location>
    </subcellularLocation>
</comment>
<accession>A0A9J7ZXG2</accession>
<organism evidence="11 12">
    <name type="scientific">Cyprinus carpio carpio</name>
    <dbReference type="NCBI Taxonomy" id="630221"/>
    <lineage>
        <taxon>Eukaryota</taxon>
        <taxon>Metazoa</taxon>
        <taxon>Chordata</taxon>
        <taxon>Craniata</taxon>
        <taxon>Vertebrata</taxon>
        <taxon>Euteleostomi</taxon>
        <taxon>Actinopterygii</taxon>
        <taxon>Neopterygii</taxon>
        <taxon>Teleostei</taxon>
        <taxon>Ostariophysi</taxon>
        <taxon>Cypriniformes</taxon>
        <taxon>Cyprinidae</taxon>
        <taxon>Cyprininae</taxon>
        <taxon>Cyprinus</taxon>
    </lineage>
</organism>
<dbReference type="InterPro" id="IPR036860">
    <property type="entry name" value="SH2_dom_sf"/>
</dbReference>
<dbReference type="PROSITE" id="PS50200">
    <property type="entry name" value="RA"/>
    <property type="match status" value="1"/>
</dbReference>
<keyword evidence="3" id="KW-0963">Cytoplasm</keyword>
<dbReference type="SUPFAM" id="SSF54236">
    <property type="entry name" value="Ubiquitin-like"/>
    <property type="match status" value="1"/>
</dbReference>
<dbReference type="InterPro" id="IPR011993">
    <property type="entry name" value="PH-like_dom_sf"/>
</dbReference>
<dbReference type="GO" id="GO:0046627">
    <property type="term" value="P:negative regulation of insulin receptor signaling pathway"/>
    <property type="evidence" value="ECO:0007669"/>
    <property type="project" value="TreeGrafter"/>
</dbReference>
<dbReference type="SUPFAM" id="SSF50729">
    <property type="entry name" value="PH domain-like"/>
    <property type="match status" value="1"/>
</dbReference>
<evidence type="ECO:0000256" key="2">
    <source>
        <dbReference type="ARBA" id="ARBA00006708"/>
    </source>
</evidence>
<dbReference type="Gene3D" id="2.30.29.30">
    <property type="entry name" value="Pleckstrin-homology domain (PH domain)/Phosphotyrosine-binding domain (PTB)"/>
    <property type="match status" value="1"/>
</dbReference>
<keyword evidence="4" id="KW-0597">Phosphoprotein</keyword>
<evidence type="ECO:0000256" key="1">
    <source>
        <dbReference type="ARBA" id="ARBA00004496"/>
    </source>
</evidence>
<evidence type="ECO:0000256" key="6">
    <source>
        <dbReference type="PROSITE-ProRule" id="PRU00191"/>
    </source>
</evidence>
<evidence type="ECO:0000256" key="5">
    <source>
        <dbReference type="ARBA" id="ARBA00022999"/>
    </source>
</evidence>
<dbReference type="SMART" id="SM00233">
    <property type="entry name" value="PH"/>
    <property type="match status" value="1"/>
</dbReference>
<dbReference type="PANTHER" id="PTHR11243:SF4">
    <property type="entry name" value="GROWTH FACTOR RECEPTOR-BOUND PROTEIN 10"/>
    <property type="match status" value="1"/>
</dbReference>
<dbReference type="GO" id="GO:0030178">
    <property type="term" value="P:negative regulation of Wnt signaling pathway"/>
    <property type="evidence" value="ECO:0007669"/>
    <property type="project" value="TreeGrafter"/>
</dbReference>
<dbReference type="InterPro" id="IPR001849">
    <property type="entry name" value="PH_domain"/>
</dbReference>
<dbReference type="Pfam" id="PF00169">
    <property type="entry name" value="PH"/>
    <property type="match status" value="1"/>
</dbReference>
<dbReference type="GO" id="GO:0008286">
    <property type="term" value="P:insulin receptor signaling pathway"/>
    <property type="evidence" value="ECO:0007669"/>
    <property type="project" value="TreeGrafter"/>
</dbReference>
<dbReference type="Pfam" id="PF00017">
    <property type="entry name" value="SH2"/>
    <property type="match status" value="1"/>
</dbReference>
<dbReference type="InterPro" id="IPR039664">
    <property type="entry name" value="GRB/APBB1IP"/>
</dbReference>
<dbReference type="PANTHER" id="PTHR11243">
    <property type="entry name" value="GROWTH FACTOR RECEPTOR-BOUND PROTEIN"/>
    <property type="match status" value="1"/>
</dbReference>
<dbReference type="Pfam" id="PF08947">
    <property type="entry name" value="BPS"/>
    <property type="match status" value="1"/>
</dbReference>
<dbReference type="SMART" id="SM00314">
    <property type="entry name" value="RA"/>
    <property type="match status" value="1"/>
</dbReference>
<dbReference type="PROSITE" id="PS50003">
    <property type="entry name" value="PH_DOMAIN"/>
    <property type="match status" value="1"/>
</dbReference>
<dbReference type="InterPro" id="IPR015042">
    <property type="entry name" value="BPS-dom"/>
</dbReference>
<reference evidence="11" key="2">
    <citation type="submission" date="2025-09" db="UniProtKB">
        <authorList>
            <consortium name="Ensembl"/>
        </authorList>
    </citation>
    <scope>IDENTIFICATION</scope>
</reference>
<dbReference type="InterPro" id="IPR000159">
    <property type="entry name" value="RA_dom"/>
</dbReference>
<dbReference type="Pfam" id="PF21989">
    <property type="entry name" value="RA_2"/>
    <property type="match status" value="1"/>
</dbReference>
<dbReference type="CDD" id="cd01259">
    <property type="entry name" value="PH_APBB1IP"/>
    <property type="match status" value="1"/>
</dbReference>
<keyword evidence="5 6" id="KW-0727">SH2 domain</keyword>
<evidence type="ECO:0000256" key="7">
    <source>
        <dbReference type="SAM" id="MobiDB-lite"/>
    </source>
</evidence>
<evidence type="ECO:0000313" key="11">
    <source>
        <dbReference type="Ensembl" id="ENSCCRP00000136248.1"/>
    </source>
</evidence>
<dbReference type="AlphaFoldDB" id="A0A9J7ZXG2"/>
<dbReference type="GeneTree" id="ENSGT00940000155909"/>